<dbReference type="UniPathway" id="UPA00031">
    <property type="reaction ID" value="UER00013"/>
</dbReference>
<feature type="binding site" evidence="12">
    <location>
        <position position="84"/>
    </location>
    <ligand>
        <name>Mg(2+)</name>
        <dbReference type="ChEBI" id="CHEBI:18420"/>
        <label>1</label>
        <note>catalytic</note>
    </ligand>
</feature>
<dbReference type="GO" id="GO:0046872">
    <property type="term" value="F:metal ion binding"/>
    <property type="evidence" value="ECO:0007669"/>
    <property type="project" value="UniProtKB-KW"/>
</dbReference>
<evidence type="ECO:0000256" key="5">
    <source>
        <dbReference type="ARBA" id="ARBA00022605"/>
    </source>
</evidence>
<sequence>MSEQNSLLTFAKKLADTSRSIILDSLKNPIVFDTKSDLSPVTVIDQKVEKSLRDLITESYPEHGILGEEYESEKLDADYVWVIDPIDGTKAFVTGLPVYGTLISLTYKGVPFIGIIDHPFTSERWVGIDGQVTTYNDKPVSTRQCSKLADAIVSIGNPESLSSGETANFTKLCQQTKWRVYGGSCYVYARLSSGQIDISVDSGLDPFDYCALDVVIRNAGGILTDWEGKRLSIHSGHRVVASGDKELHQEVIKVLAGA</sequence>
<dbReference type="GO" id="GO:0000105">
    <property type="term" value="P:L-histidine biosynthetic process"/>
    <property type="evidence" value="ECO:0007669"/>
    <property type="project" value="UniProtKB-UniRule"/>
</dbReference>
<dbReference type="PANTHER" id="PTHR20854:SF4">
    <property type="entry name" value="INOSITOL-1-MONOPHOSPHATASE-RELATED"/>
    <property type="match status" value="1"/>
</dbReference>
<evidence type="ECO:0000256" key="8">
    <source>
        <dbReference type="ARBA" id="ARBA00022842"/>
    </source>
</evidence>
<dbReference type="InterPro" id="IPR011809">
    <property type="entry name" value="His_9_proposed"/>
</dbReference>
<dbReference type="KEGG" id="orb:IPMB12_01120"/>
<evidence type="ECO:0000256" key="3">
    <source>
        <dbReference type="ARBA" id="ARBA00009759"/>
    </source>
</evidence>
<dbReference type="GO" id="GO:0006020">
    <property type="term" value="P:inositol metabolic process"/>
    <property type="evidence" value="ECO:0007669"/>
    <property type="project" value="TreeGrafter"/>
</dbReference>
<evidence type="ECO:0000256" key="6">
    <source>
        <dbReference type="ARBA" id="ARBA00022723"/>
    </source>
</evidence>
<keyword evidence="6 12" id="KW-0479">Metal-binding</keyword>
<feature type="binding site" evidence="12">
    <location>
        <position position="87"/>
    </location>
    <ligand>
        <name>Mg(2+)</name>
        <dbReference type="ChEBI" id="CHEBI:18420"/>
        <label>1</label>
        <note>catalytic</note>
    </ligand>
</feature>
<evidence type="ECO:0000256" key="9">
    <source>
        <dbReference type="ARBA" id="ARBA00023102"/>
    </source>
</evidence>
<organism evidence="13 14">
    <name type="scientific">Zophobihabitans entericus</name>
    <dbReference type="NCBI Taxonomy" id="1635327"/>
    <lineage>
        <taxon>Bacteria</taxon>
        <taxon>Pseudomonadati</taxon>
        <taxon>Pseudomonadota</taxon>
        <taxon>Gammaproteobacteria</taxon>
        <taxon>Orbales</taxon>
        <taxon>Orbaceae</taxon>
        <taxon>Zophobihabitans</taxon>
    </lineage>
</organism>
<comment type="catalytic activity">
    <reaction evidence="10">
        <text>L-histidinol phosphate + H2O = L-histidinol + phosphate</text>
        <dbReference type="Rhea" id="RHEA:14465"/>
        <dbReference type="ChEBI" id="CHEBI:15377"/>
        <dbReference type="ChEBI" id="CHEBI:43474"/>
        <dbReference type="ChEBI" id="CHEBI:57699"/>
        <dbReference type="ChEBI" id="CHEBI:57980"/>
        <dbReference type="EC" id="3.1.3.15"/>
    </reaction>
</comment>
<evidence type="ECO:0000313" key="14">
    <source>
        <dbReference type="Proteomes" id="UP000501168"/>
    </source>
</evidence>
<dbReference type="Proteomes" id="UP000501168">
    <property type="component" value="Chromosome"/>
</dbReference>
<accession>A0A6G9IF73</accession>
<dbReference type="CDD" id="cd01641">
    <property type="entry name" value="Bacterial_IMPase_like_1"/>
    <property type="match status" value="1"/>
</dbReference>
<evidence type="ECO:0000256" key="7">
    <source>
        <dbReference type="ARBA" id="ARBA00022801"/>
    </source>
</evidence>
<keyword evidence="5" id="KW-0028">Amino-acid biosynthesis</keyword>
<dbReference type="PANTHER" id="PTHR20854">
    <property type="entry name" value="INOSITOL MONOPHOSPHATASE"/>
    <property type="match status" value="1"/>
</dbReference>
<keyword evidence="7 13" id="KW-0378">Hydrolase</keyword>
<evidence type="ECO:0000256" key="12">
    <source>
        <dbReference type="PIRSR" id="PIRSR600760-2"/>
    </source>
</evidence>
<dbReference type="PROSITE" id="PS00629">
    <property type="entry name" value="IMP_1"/>
    <property type="match status" value="1"/>
</dbReference>
<dbReference type="SUPFAM" id="SSF56655">
    <property type="entry name" value="Carbohydrate phosphatase"/>
    <property type="match status" value="1"/>
</dbReference>
<feature type="binding site" evidence="12">
    <location>
        <position position="86"/>
    </location>
    <ligand>
        <name>Mg(2+)</name>
        <dbReference type="ChEBI" id="CHEBI:18420"/>
        <label>1</label>
        <note>catalytic</note>
    </ligand>
</feature>
<name>A0A6G9IF73_9GAMM</name>
<dbReference type="AlphaFoldDB" id="A0A6G9IF73"/>
<dbReference type="InParanoid" id="A0A6G9IF73"/>
<reference evidence="13 14" key="1">
    <citation type="submission" date="2020-03" db="EMBL/GenBank/DDBJ databases">
        <title>Complete genome sequence of Orbus sp. IPMB12 (BCRC 80908).</title>
        <authorList>
            <person name="Lo W.-S."/>
            <person name="Chang T.-H."/>
            <person name="Kuo C.-H."/>
        </authorList>
    </citation>
    <scope>NUCLEOTIDE SEQUENCE [LARGE SCALE GENOMIC DNA]</scope>
    <source>
        <strain evidence="13 14">IPMB12</strain>
    </source>
</reference>
<comment type="pathway">
    <text evidence="2">Amino-acid biosynthesis; L-histidine biosynthesis; L-histidine from 5-phospho-alpha-D-ribose 1-diphosphate: step 8/9.</text>
</comment>
<dbReference type="GO" id="GO:0007165">
    <property type="term" value="P:signal transduction"/>
    <property type="evidence" value="ECO:0007669"/>
    <property type="project" value="TreeGrafter"/>
</dbReference>
<dbReference type="Gene3D" id="3.40.190.80">
    <property type="match status" value="1"/>
</dbReference>
<evidence type="ECO:0000256" key="11">
    <source>
        <dbReference type="NCBIfam" id="TIGR02067"/>
    </source>
</evidence>
<evidence type="ECO:0000313" key="13">
    <source>
        <dbReference type="EMBL" id="QIQ22354.1"/>
    </source>
</evidence>
<evidence type="ECO:0000256" key="10">
    <source>
        <dbReference type="ARBA" id="ARBA00049158"/>
    </source>
</evidence>
<dbReference type="Gene3D" id="3.30.540.10">
    <property type="entry name" value="Fructose-1,6-Bisphosphatase, subunit A, domain 1"/>
    <property type="match status" value="1"/>
</dbReference>
<dbReference type="InterPro" id="IPR000760">
    <property type="entry name" value="Inositol_monophosphatase-like"/>
</dbReference>
<dbReference type="Pfam" id="PF00459">
    <property type="entry name" value="Inositol_P"/>
    <property type="match status" value="1"/>
</dbReference>
<dbReference type="EMBL" id="CP050253">
    <property type="protein sequence ID" value="QIQ22354.1"/>
    <property type="molecule type" value="Genomic_DNA"/>
</dbReference>
<feature type="binding site" evidence="12">
    <location>
        <position position="208"/>
    </location>
    <ligand>
        <name>Mg(2+)</name>
        <dbReference type="ChEBI" id="CHEBI:18420"/>
        <label>1</label>
        <note>catalytic</note>
    </ligand>
</feature>
<dbReference type="GO" id="GO:0008934">
    <property type="term" value="F:inositol monophosphate 1-phosphatase activity"/>
    <property type="evidence" value="ECO:0007669"/>
    <property type="project" value="TreeGrafter"/>
</dbReference>
<gene>
    <name evidence="13" type="primary">hisN</name>
    <name evidence="13" type="ORF">IPMB12_01120</name>
</gene>
<protein>
    <recommendedName>
        <fullName evidence="4 11">Histidinol-phosphatase</fullName>
        <ecNumber evidence="4 11">3.1.3.15</ecNumber>
    </recommendedName>
</protein>
<evidence type="ECO:0000256" key="4">
    <source>
        <dbReference type="ARBA" id="ARBA00013085"/>
    </source>
</evidence>
<dbReference type="GO" id="GO:0004401">
    <property type="term" value="F:histidinol-phosphatase activity"/>
    <property type="evidence" value="ECO:0007669"/>
    <property type="project" value="UniProtKB-UniRule"/>
</dbReference>
<dbReference type="NCBIfam" id="TIGR02067">
    <property type="entry name" value="his_9_HisN"/>
    <property type="match status" value="1"/>
</dbReference>
<keyword evidence="14" id="KW-1185">Reference proteome</keyword>
<keyword evidence="9" id="KW-0368">Histidine biosynthesis</keyword>
<evidence type="ECO:0000256" key="2">
    <source>
        <dbReference type="ARBA" id="ARBA00004970"/>
    </source>
</evidence>
<keyword evidence="8 12" id="KW-0460">Magnesium</keyword>
<dbReference type="InterPro" id="IPR020583">
    <property type="entry name" value="Inositol_monoP_metal-BS"/>
</dbReference>
<comment type="cofactor">
    <cofactor evidence="1 12">
        <name>Mg(2+)</name>
        <dbReference type="ChEBI" id="CHEBI:18420"/>
    </cofactor>
</comment>
<proteinExistence type="inferred from homology"/>
<comment type="similarity">
    <text evidence="3">Belongs to the inositol monophosphatase superfamily.</text>
</comment>
<evidence type="ECO:0000256" key="1">
    <source>
        <dbReference type="ARBA" id="ARBA00001946"/>
    </source>
</evidence>
<feature type="binding site" evidence="12">
    <location>
        <position position="68"/>
    </location>
    <ligand>
        <name>Mg(2+)</name>
        <dbReference type="ChEBI" id="CHEBI:18420"/>
        <label>1</label>
        <note>catalytic</note>
    </ligand>
</feature>
<dbReference type="EC" id="3.1.3.15" evidence="4 11"/>
<dbReference type="PRINTS" id="PR00377">
    <property type="entry name" value="IMPHPHTASES"/>
</dbReference>